<keyword evidence="10" id="KW-0862">Zinc</keyword>
<dbReference type="EC" id="2.3.2.27" evidence="4"/>
<evidence type="ECO:0000256" key="12">
    <source>
        <dbReference type="ARBA" id="ARBA00023136"/>
    </source>
</evidence>
<dbReference type="GO" id="GO:0061630">
    <property type="term" value="F:ubiquitin protein ligase activity"/>
    <property type="evidence" value="ECO:0007669"/>
    <property type="project" value="UniProtKB-EC"/>
</dbReference>
<feature type="transmembrane region" description="Helical" evidence="16">
    <location>
        <begin position="21"/>
        <end position="44"/>
    </location>
</feature>
<protein>
    <recommendedName>
        <fullName evidence="4">RING-type E3 ubiquitin transferase</fullName>
        <ecNumber evidence="4">2.3.2.27</ecNumber>
    </recommendedName>
</protein>
<reference evidence="19" key="1">
    <citation type="journal article" date="2019" name="Curr. Biol.">
        <title>Genome Sequence of Striga asiatica Provides Insight into the Evolution of Plant Parasitism.</title>
        <authorList>
            <person name="Yoshida S."/>
            <person name="Kim S."/>
            <person name="Wafula E.K."/>
            <person name="Tanskanen J."/>
            <person name="Kim Y.M."/>
            <person name="Honaas L."/>
            <person name="Yang Z."/>
            <person name="Spallek T."/>
            <person name="Conn C.E."/>
            <person name="Ichihashi Y."/>
            <person name="Cheong K."/>
            <person name="Cui S."/>
            <person name="Der J.P."/>
            <person name="Gundlach H."/>
            <person name="Jiao Y."/>
            <person name="Hori C."/>
            <person name="Ishida J.K."/>
            <person name="Kasahara H."/>
            <person name="Kiba T."/>
            <person name="Kim M.S."/>
            <person name="Koo N."/>
            <person name="Laohavisit A."/>
            <person name="Lee Y.H."/>
            <person name="Lumba S."/>
            <person name="McCourt P."/>
            <person name="Mortimer J.C."/>
            <person name="Mutuku J.M."/>
            <person name="Nomura T."/>
            <person name="Sasaki-Sekimoto Y."/>
            <person name="Seto Y."/>
            <person name="Wang Y."/>
            <person name="Wakatake T."/>
            <person name="Sakakibara H."/>
            <person name="Demura T."/>
            <person name="Yamaguchi S."/>
            <person name="Yoneyama K."/>
            <person name="Manabe R.I."/>
            <person name="Nelson D.C."/>
            <person name="Schulman A.H."/>
            <person name="Timko M.P."/>
            <person name="dePamphilis C.W."/>
            <person name="Choi D."/>
            <person name="Shirasu K."/>
        </authorList>
    </citation>
    <scope>NUCLEOTIDE SEQUENCE [LARGE SCALE GENOMIC DNA]</scope>
    <source>
        <strain evidence="19">cv. UVA1</strain>
    </source>
</reference>
<proteinExistence type="inferred from homology"/>
<dbReference type="InterPro" id="IPR013083">
    <property type="entry name" value="Znf_RING/FYVE/PHD"/>
</dbReference>
<dbReference type="GO" id="GO:0008270">
    <property type="term" value="F:zinc ion binding"/>
    <property type="evidence" value="ECO:0007669"/>
    <property type="project" value="UniProtKB-KW"/>
</dbReference>
<evidence type="ECO:0000256" key="5">
    <source>
        <dbReference type="ARBA" id="ARBA00022679"/>
    </source>
</evidence>
<comment type="pathway">
    <text evidence="3">Protein modification; protein ubiquitination.</text>
</comment>
<sequence length="273" mass="29179">MDQQTIVPQPTGSRYAFNGEMLLIAAIITVFFFLLLLVAFHLYARWWLRRGASPAVSLSARVVVVADDRRAGLDPAVLSALPAFVFSDAPPQAAAEGRHLLECAVCLSEFEEKEIVRLLPGCGHSFHIECIDMWFHSHATCPLCRSPVEPPPVPAEPYAAAVVVEVAGEDGSVASGMCAECRHGECSGSDAGAAASGRRGKAVDVRIEVGPTRRVEIESELTQRSPVSRLLSFKRLLSVGKRSPRAESSSGCGAAELDLEGGLGESSRVQTPK</sequence>
<evidence type="ECO:0000256" key="15">
    <source>
        <dbReference type="SAM" id="MobiDB-lite"/>
    </source>
</evidence>
<dbReference type="AlphaFoldDB" id="A0A5A7RI75"/>
<keyword evidence="8 14" id="KW-0863">Zinc-finger</keyword>
<evidence type="ECO:0000259" key="17">
    <source>
        <dbReference type="PROSITE" id="PS50089"/>
    </source>
</evidence>
<feature type="domain" description="RING-type" evidence="17">
    <location>
        <begin position="103"/>
        <end position="145"/>
    </location>
</feature>
<keyword evidence="11 16" id="KW-1133">Transmembrane helix</keyword>
<evidence type="ECO:0000313" key="19">
    <source>
        <dbReference type="Proteomes" id="UP000325081"/>
    </source>
</evidence>
<dbReference type="OrthoDB" id="909323at2759"/>
<comment type="catalytic activity">
    <reaction evidence="1">
        <text>S-ubiquitinyl-[E2 ubiquitin-conjugating enzyme]-L-cysteine + [acceptor protein]-L-lysine = [E2 ubiquitin-conjugating enzyme]-L-cysteine + N(6)-ubiquitinyl-[acceptor protein]-L-lysine.</text>
        <dbReference type="EC" id="2.3.2.27"/>
    </reaction>
</comment>
<keyword evidence="19" id="KW-1185">Reference proteome</keyword>
<dbReference type="Proteomes" id="UP000325081">
    <property type="component" value="Unassembled WGS sequence"/>
</dbReference>
<comment type="subcellular location">
    <subcellularLocation>
        <location evidence="2">Membrane</location>
        <topology evidence="2">Single-pass membrane protein</topology>
    </subcellularLocation>
</comment>
<evidence type="ECO:0000256" key="13">
    <source>
        <dbReference type="ARBA" id="ARBA00024209"/>
    </source>
</evidence>
<dbReference type="GO" id="GO:0016020">
    <property type="term" value="C:membrane"/>
    <property type="evidence" value="ECO:0007669"/>
    <property type="project" value="UniProtKB-SubCell"/>
</dbReference>
<evidence type="ECO:0000256" key="11">
    <source>
        <dbReference type="ARBA" id="ARBA00022989"/>
    </source>
</evidence>
<dbReference type="Gene3D" id="3.30.40.10">
    <property type="entry name" value="Zinc/RING finger domain, C3HC4 (zinc finger)"/>
    <property type="match status" value="1"/>
</dbReference>
<dbReference type="SMART" id="SM00184">
    <property type="entry name" value="RING"/>
    <property type="match status" value="1"/>
</dbReference>
<gene>
    <name evidence="18" type="ORF">STAS_34655</name>
</gene>
<feature type="region of interest" description="Disordered" evidence="15">
    <location>
        <begin position="239"/>
        <end position="273"/>
    </location>
</feature>
<evidence type="ECO:0000256" key="2">
    <source>
        <dbReference type="ARBA" id="ARBA00004167"/>
    </source>
</evidence>
<keyword evidence="5" id="KW-0808">Transferase</keyword>
<evidence type="ECO:0000256" key="9">
    <source>
        <dbReference type="ARBA" id="ARBA00022786"/>
    </source>
</evidence>
<dbReference type="GO" id="GO:0016567">
    <property type="term" value="P:protein ubiquitination"/>
    <property type="evidence" value="ECO:0007669"/>
    <property type="project" value="InterPro"/>
</dbReference>
<evidence type="ECO:0000256" key="1">
    <source>
        <dbReference type="ARBA" id="ARBA00000900"/>
    </source>
</evidence>
<evidence type="ECO:0000256" key="7">
    <source>
        <dbReference type="ARBA" id="ARBA00022723"/>
    </source>
</evidence>
<keyword evidence="9" id="KW-0833">Ubl conjugation pathway</keyword>
<dbReference type="Pfam" id="PF13639">
    <property type="entry name" value="zf-RING_2"/>
    <property type="match status" value="1"/>
</dbReference>
<evidence type="ECO:0000256" key="6">
    <source>
        <dbReference type="ARBA" id="ARBA00022692"/>
    </source>
</evidence>
<comment type="caution">
    <text evidence="18">The sequence shown here is derived from an EMBL/GenBank/DDBJ whole genome shotgun (WGS) entry which is preliminary data.</text>
</comment>
<evidence type="ECO:0000256" key="8">
    <source>
        <dbReference type="ARBA" id="ARBA00022771"/>
    </source>
</evidence>
<keyword evidence="6 16" id="KW-0812">Transmembrane</keyword>
<evidence type="ECO:0000313" key="18">
    <source>
        <dbReference type="EMBL" id="GER56896.1"/>
    </source>
</evidence>
<accession>A0A5A7RI75</accession>
<evidence type="ECO:0000256" key="10">
    <source>
        <dbReference type="ARBA" id="ARBA00022833"/>
    </source>
</evidence>
<dbReference type="CDD" id="cd16461">
    <property type="entry name" value="RING-H2_EL5-like"/>
    <property type="match status" value="1"/>
</dbReference>
<evidence type="ECO:0000256" key="16">
    <source>
        <dbReference type="SAM" id="Phobius"/>
    </source>
</evidence>
<keyword evidence="12 16" id="KW-0472">Membrane</keyword>
<evidence type="ECO:0000256" key="3">
    <source>
        <dbReference type="ARBA" id="ARBA00004906"/>
    </source>
</evidence>
<keyword evidence="7" id="KW-0479">Metal-binding</keyword>
<organism evidence="18 19">
    <name type="scientific">Striga asiatica</name>
    <name type="common">Asiatic witchweed</name>
    <name type="synonym">Buchnera asiatica</name>
    <dbReference type="NCBI Taxonomy" id="4170"/>
    <lineage>
        <taxon>Eukaryota</taxon>
        <taxon>Viridiplantae</taxon>
        <taxon>Streptophyta</taxon>
        <taxon>Embryophyta</taxon>
        <taxon>Tracheophyta</taxon>
        <taxon>Spermatophyta</taxon>
        <taxon>Magnoliopsida</taxon>
        <taxon>eudicotyledons</taxon>
        <taxon>Gunneridae</taxon>
        <taxon>Pentapetalae</taxon>
        <taxon>asterids</taxon>
        <taxon>lamiids</taxon>
        <taxon>Lamiales</taxon>
        <taxon>Orobanchaceae</taxon>
        <taxon>Buchnereae</taxon>
        <taxon>Striga</taxon>
    </lineage>
</organism>
<dbReference type="InterPro" id="IPR044600">
    <property type="entry name" value="ATL1/ATL16-like"/>
</dbReference>
<dbReference type="PANTHER" id="PTHR46913">
    <property type="entry name" value="RING-H2 FINGER PROTEIN ATL16"/>
    <property type="match status" value="1"/>
</dbReference>
<name>A0A5A7RI75_STRAF</name>
<dbReference type="EMBL" id="BKCP01012848">
    <property type="protein sequence ID" value="GER56896.1"/>
    <property type="molecule type" value="Genomic_DNA"/>
</dbReference>
<evidence type="ECO:0000256" key="14">
    <source>
        <dbReference type="PROSITE-ProRule" id="PRU00175"/>
    </source>
</evidence>
<evidence type="ECO:0000256" key="4">
    <source>
        <dbReference type="ARBA" id="ARBA00012483"/>
    </source>
</evidence>
<dbReference type="SUPFAM" id="SSF57850">
    <property type="entry name" value="RING/U-box"/>
    <property type="match status" value="1"/>
</dbReference>
<dbReference type="PANTHER" id="PTHR46913:SF1">
    <property type="entry name" value="RING-H2 FINGER PROTEIN ATL16"/>
    <property type="match status" value="1"/>
</dbReference>
<dbReference type="InterPro" id="IPR001841">
    <property type="entry name" value="Znf_RING"/>
</dbReference>
<comment type="similarity">
    <text evidence="13">Belongs to the RING-type zinc finger family. ATL subfamily.</text>
</comment>
<dbReference type="PROSITE" id="PS50089">
    <property type="entry name" value="ZF_RING_2"/>
    <property type="match status" value="1"/>
</dbReference>
<dbReference type="FunFam" id="3.30.40.10:FF:000187">
    <property type="entry name" value="E3 ubiquitin-protein ligase ATL6"/>
    <property type="match status" value="1"/>
</dbReference>